<feature type="non-terminal residue" evidence="1">
    <location>
        <position position="1"/>
    </location>
</feature>
<proteinExistence type="predicted"/>
<comment type="caution">
    <text evidence="1">The sequence shown here is derived from an EMBL/GenBank/DDBJ whole genome shotgun (WGS) entry which is preliminary data.</text>
</comment>
<dbReference type="Proteomes" id="UP001054945">
    <property type="component" value="Unassembled WGS sequence"/>
</dbReference>
<evidence type="ECO:0000313" key="2">
    <source>
        <dbReference type="Proteomes" id="UP001054945"/>
    </source>
</evidence>
<evidence type="ECO:0000313" key="1">
    <source>
        <dbReference type="EMBL" id="GIX71150.1"/>
    </source>
</evidence>
<accession>A0AAV4MH24</accession>
<name>A0AAV4MH24_CAEEX</name>
<organism evidence="1 2">
    <name type="scientific">Caerostris extrusa</name>
    <name type="common">Bark spider</name>
    <name type="synonym">Caerostris bankana</name>
    <dbReference type="NCBI Taxonomy" id="172846"/>
    <lineage>
        <taxon>Eukaryota</taxon>
        <taxon>Metazoa</taxon>
        <taxon>Ecdysozoa</taxon>
        <taxon>Arthropoda</taxon>
        <taxon>Chelicerata</taxon>
        <taxon>Arachnida</taxon>
        <taxon>Araneae</taxon>
        <taxon>Araneomorphae</taxon>
        <taxon>Entelegynae</taxon>
        <taxon>Araneoidea</taxon>
        <taxon>Araneidae</taxon>
        <taxon>Caerostris</taxon>
    </lineage>
</organism>
<keyword evidence="2" id="KW-1185">Reference proteome</keyword>
<protein>
    <submittedName>
        <fullName evidence="1">Uncharacterized protein</fullName>
    </submittedName>
</protein>
<gene>
    <name evidence="1" type="ORF">CEXT_9201</name>
</gene>
<dbReference type="AlphaFoldDB" id="A0AAV4MH24"/>
<sequence>SLRTIQWFEKEGITTKDSHCNWRMEQKDRPSIPRWLKSASSRGGRLSTVVWNFSRRIKGNPFSSRGLLLAAAVISAGQKYHRQGTHRRATQ</sequence>
<dbReference type="EMBL" id="BPLR01002196">
    <property type="protein sequence ID" value="GIX71150.1"/>
    <property type="molecule type" value="Genomic_DNA"/>
</dbReference>
<reference evidence="1 2" key="1">
    <citation type="submission" date="2021-06" db="EMBL/GenBank/DDBJ databases">
        <title>Caerostris extrusa draft genome.</title>
        <authorList>
            <person name="Kono N."/>
            <person name="Arakawa K."/>
        </authorList>
    </citation>
    <scope>NUCLEOTIDE SEQUENCE [LARGE SCALE GENOMIC DNA]</scope>
</reference>